<keyword evidence="2" id="KW-1185">Reference proteome</keyword>
<dbReference type="Pfam" id="PF24865">
    <property type="entry name" value="DUF7731"/>
    <property type="match status" value="1"/>
</dbReference>
<dbReference type="InterPro" id="IPR056633">
    <property type="entry name" value="DUF7731"/>
</dbReference>
<dbReference type="PANTHER" id="PTHR34366:SF2">
    <property type="entry name" value="OS07G0289901 PROTEIN"/>
    <property type="match status" value="1"/>
</dbReference>
<dbReference type="KEGG" id="nnu:104598822"/>
<accession>A0A1U8A3I2</accession>
<evidence type="ECO:0000313" key="2">
    <source>
        <dbReference type="Proteomes" id="UP000189703"/>
    </source>
</evidence>
<feature type="domain" description="DUF7731" evidence="1">
    <location>
        <begin position="26"/>
        <end position="124"/>
    </location>
</feature>
<dbReference type="FunCoup" id="A0A1U8A3I2">
    <property type="interactions" value="134"/>
</dbReference>
<reference evidence="3" key="1">
    <citation type="submission" date="2025-08" db="UniProtKB">
        <authorList>
            <consortium name="RefSeq"/>
        </authorList>
    </citation>
    <scope>IDENTIFICATION</scope>
</reference>
<dbReference type="AlphaFoldDB" id="A0A1U8A3I2"/>
<evidence type="ECO:0000313" key="3">
    <source>
        <dbReference type="RefSeq" id="XP_010259359.1"/>
    </source>
</evidence>
<gene>
    <name evidence="3" type="primary">LOC104598822</name>
</gene>
<dbReference type="GeneID" id="104598822"/>
<sequence>MSSLKLWLFVVALFFSVSCCISEVDPTEIVDRALECFNKDYIYRRCDEAYRLSDKGHLDVPREKTDAFCEGPCLAETRLVLRCINNILNHFTFYNRATIRDIRHTLKAGCSYSQDRGNFKVEDYMYQDKSYKDNYQDYYYKDNGDNGGDNSDGQSYFNHYYDFSGAGAHKPIQPGYSRSYSYVANLVLGFGLPFFI</sequence>
<evidence type="ECO:0000259" key="1">
    <source>
        <dbReference type="Pfam" id="PF24865"/>
    </source>
</evidence>
<organism evidence="2 3">
    <name type="scientific">Nelumbo nucifera</name>
    <name type="common">Sacred lotus</name>
    <dbReference type="NCBI Taxonomy" id="4432"/>
    <lineage>
        <taxon>Eukaryota</taxon>
        <taxon>Viridiplantae</taxon>
        <taxon>Streptophyta</taxon>
        <taxon>Embryophyta</taxon>
        <taxon>Tracheophyta</taxon>
        <taxon>Spermatophyta</taxon>
        <taxon>Magnoliopsida</taxon>
        <taxon>Proteales</taxon>
        <taxon>Nelumbonaceae</taxon>
        <taxon>Nelumbo</taxon>
    </lineage>
</organism>
<proteinExistence type="predicted"/>
<dbReference type="Proteomes" id="UP000189703">
    <property type="component" value="Unplaced"/>
</dbReference>
<protein>
    <submittedName>
        <fullName evidence="3">Uncharacterized protein LOC104598822</fullName>
    </submittedName>
</protein>
<dbReference type="OMA" id="CLAETQQ"/>
<dbReference type="RefSeq" id="XP_010259359.1">
    <property type="nucleotide sequence ID" value="XM_010261057.2"/>
</dbReference>
<dbReference type="eggNOG" id="ENOG502S3R1">
    <property type="taxonomic scope" value="Eukaryota"/>
</dbReference>
<dbReference type="OrthoDB" id="1843925at2759"/>
<dbReference type="PROSITE" id="PS51257">
    <property type="entry name" value="PROKAR_LIPOPROTEIN"/>
    <property type="match status" value="1"/>
</dbReference>
<name>A0A1U8A3I2_NELNU</name>
<dbReference type="PANTHER" id="PTHR34366">
    <property type="entry name" value="OS07G0289901 PROTEIN-RELATED"/>
    <property type="match status" value="1"/>
</dbReference>